<dbReference type="PANTHER" id="PTHR11079:SF162">
    <property type="entry name" value="RIBOFLAVIN BIOSYNTHESIS PROTEIN PYRD, CHLOROPLASTIC"/>
    <property type="match status" value="1"/>
</dbReference>
<dbReference type="EMBL" id="LJYW01000001">
    <property type="protein sequence ID" value="KPL53390.1"/>
    <property type="molecule type" value="Genomic_DNA"/>
</dbReference>
<dbReference type="Gene3D" id="3.40.140.10">
    <property type="entry name" value="Cytidine Deaminase, domain 2"/>
    <property type="match status" value="1"/>
</dbReference>
<proteinExistence type="predicted"/>
<evidence type="ECO:0000313" key="4">
    <source>
        <dbReference type="EMBL" id="KPL53390.1"/>
    </source>
</evidence>
<keyword evidence="2" id="KW-0862">Zinc</keyword>
<accession>A0A0P6W7P9</accession>
<dbReference type="AlphaFoldDB" id="A0A0P6W7P9"/>
<dbReference type="InterPro" id="IPR002125">
    <property type="entry name" value="CMP_dCMP_dom"/>
</dbReference>
<dbReference type="GO" id="GO:0008270">
    <property type="term" value="F:zinc ion binding"/>
    <property type="evidence" value="ECO:0007669"/>
    <property type="project" value="InterPro"/>
</dbReference>
<dbReference type="STRING" id="665126.ABB55_15155"/>
<dbReference type="SUPFAM" id="SSF53927">
    <property type="entry name" value="Cytidine deaminase-like"/>
    <property type="match status" value="1"/>
</dbReference>
<reference evidence="4 5" key="2">
    <citation type="submission" date="2015-10" db="EMBL/GenBank/DDBJ databases">
        <title>Draft Genome Sequence of Prosthecomicrobium hirschii ATCC 27832.</title>
        <authorList>
            <person name="Daniel J."/>
            <person name="Givan S.A."/>
            <person name="Brun Y.V."/>
            <person name="Brown P.J."/>
        </authorList>
    </citation>
    <scope>NUCLEOTIDE SEQUENCE [LARGE SCALE GENOMIC DNA]</scope>
    <source>
        <strain evidence="4 5">16</strain>
    </source>
</reference>
<name>A0A0P6W7P9_9HYPH</name>
<keyword evidence="5" id="KW-1185">Reference proteome</keyword>
<comment type="caution">
    <text evidence="4">The sequence shown here is derived from an EMBL/GenBank/DDBJ whole genome shotgun (WGS) entry which is preliminary data.</text>
</comment>
<dbReference type="Proteomes" id="UP000048984">
    <property type="component" value="Unassembled WGS sequence"/>
</dbReference>
<dbReference type="PANTHER" id="PTHR11079">
    <property type="entry name" value="CYTOSINE DEAMINASE FAMILY MEMBER"/>
    <property type="match status" value="1"/>
</dbReference>
<dbReference type="Pfam" id="PF00383">
    <property type="entry name" value="dCMP_cyt_deam_1"/>
    <property type="match status" value="1"/>
</dbReference>
<dbReference type="PROSITE" id="PS51747">
    <property type="entry name" value="CYT_DCMP_DEAMINASES_2"/>
    <property type="match status" value="1"/>
</dbReference>
<evidence type="ECO:0000256" key="2">
    <source>
        <dbReference type="ARBA" id="ARBA00022833"/>
    </source>
</evidence>
<dbReference type="GO" id="GO:0016787">
    <property type="term" value="F:hydrolase activity"/>
    <property type="evidence" value="ECO:0007669"/>
    <property type="project" value="InterPro"/>
</dbReference>
<keyword evidence="1" id="KW-0479">Metal-binding</keyword>
<evidence type="ECO:0000256" key="1">
    <source>
        <dbReference type="ARBA" id="ARBA00022723"/>
    </source>
</evidence>
<reference evidence="4 5" key="1">
    <citation type="submission" date="2015-09" db="EMBL/GenBank/DDBJ databases">
        <authorList>
            <person name="Jackson K.R."/>
            <person name="Lunt B.L."/>
            <person name="Fisher J.N.B."/>
            <person name="Gardner A.V."/>
            <person name="Bailey M.E."/>
            <person name="Deus L.M."/>
            <person name="Earl A.S."/>
            <person name="Gibby P.D."/>
            <person name="Hartmann K.A."/>
            <person name="Liu J.E."/>
            <person name="Manci A.M."/>
            <person name="Nielsen D.A."/>
            <person name="Solomon M.B."/>
            <person name="Breakwell D.P."/>
            <person name="Burnett S.H."/>
            <person name="Grose J.H."/>
        </authorList>
    </citation>
    <scope>NUCLEOTIDE SEQUENCE [LARGE SCALE GENOMIC DNA]</scope>
    <source>
        <strain evidence="4 5">16</strain>
    </source>
</reference>
<sequence>MYEERFMQRAIEISRRALSEPGTEPFGAVVVRDGAIVGEGLNHSKAHFDPTSHGETEAIRDAGRRLECVDLSDCELYSSCEPCALCIAAMHIAGIRRLYYAASSGGAGQAMAGLTTAMRHPIDVASLRADCAVPADAGSMLVSRHREAEAVEVIAAWTAMKMGE</sequence>
<evidence type="ECO:0000259" key="3">
    <source>
        <dbReference type="PROSITE" id="PS51747"/>
    </source>
</evidence>
<dbReference type="PROSITE" id="PS00903">
    <property type="entry name" value="CYT_DCMP_DEAMINASES_1"/>
    <property type="match status" value="1"/>
</dbReference>
<organism evidence="4 5">
    <name type="scientific">Prosthecodimorpha hirschii</name>
    <dbReference type="NCBI Taxonomy" id="665126"/>
    <lineage>
        <taxon>Bacteria</taxon>
        <taxon>Pseudomonadati</taxon>
        <taxon>Pseudomonadota</taxon>
        <taxon>Alphaproteobacteria</taxon>
        <taxon>Hyphomicrobiales</taxon>
        <taxon>Ancalomicrobiaceae</taxon>
        <taxon>Prosthecodimorpha</taxon>
    </lineage>
</organism>
<protein>
    <submittedName>
        <fullName evidence="4">Cytosine deaminase</fullName>
    </submittedName>
</protein>
<dbReference type="InterPro" id="IPR016192">
    <property type="entry name" value="APOBEC/CMP_deaminase_Zn-bd"/>
</dbReference>
<dbReference type="InterPro" id="IPR016193">
    <property type="entry name" value="Cytidine_deaminase-like"/>
</dbReference>
<dbReference type="CDD" id="cd01285">
    <property type="entry name" value="nucleoside_deaminase"/>
    <property type="match status" value="1"/>
</dbReference>
<gene>
    <name evidence="4" type="ORF">ABB55_15155</name>
</gene>
<dbReference type="RefSeq" id="WP_054359555.1">
    <property type="nucleotide sequence ID" value="NZ_JAPCYQ010000001.1"/>
</dbReference>
<evidence type="ECO:0000313" key="5">
    <source>
        <dbReference type="Proteomes" id="UP000048984"/>
    </source>
</evidence>
<feature type="domain" description="CMP/dCMP-type deaminase" evidence="3">
    <location>
        <begin position="1"/>
        <end position="111"/>
    </location>
</feature>